<dbReference type="PANTHER" id="PTHR43443">
    <property type="entry name" value="3-HEXULOSE-6-PHOSPHATE ISOMERASE"/>
    <property type="match status" value="1"/>
</dbReference>
<dbReference type="InterPro" id="IPR001347">
    <property type="entry name" value="SIS_dom"/>
</dbReference>
<dbReference type="Pfam" id="PF01380">
    <property type="entry name" value="SIS"/>
    <property type="match status" value="1"/>
</dbReference>
<dbReference type="CDD" id="cd05005">
    <property type="entry name" value="SIS_PHI"/>
    <property type="match status" value="1"/>
</dbReference>
<dbReference type="Gene3D" id="3.40.50.10490">
    <property type="entry name" value="Glucose-6-phosphate isomerase like protein, domain 1"/>
    <property type="match status" value="1"/>
</dbReference>
<dbReference type="PROSITE" id="PS51464">
    <property type="entry name" value="SIS"/>
    <property type="match status" value="1"/>
</dbReference>
<dbReference type="SUPFAM" id="SSF53697">
    <property type="entry name" value="SIS domain"/>
    <property type="match status" value="1"/>
</dbReference>
<feature type="domain" description="SIS" evidence="2">
    <location>
        <begin position="44"/>
        <end position="187"/>
    </location>
</feature>
<dbReference type="GO" id="GO:1901135">
    <property type="term" value="P:carbohydrate derivative metabolic process"/>
    <property type="evidence" value="ECO:0007669"/>
    <property type="project" value="InterPro"/>
</dbReference>
<dbReference type="NCBIfam" id="TIGR03127">
    <property type="entry name" value="RuMP_HxlB"/>
    <property type="match status" value="1"/>
</dbReference>
<evidence type="ECO:0000256" key="1">
    <source>
        <dbReference type="ARBA" id="ARBA00009235"/>
    </source>
</evidence>
<reference evidence="3" key="1">
    <citation type="journal article" date="2015" name="Nature">
        <title>Complex archaea that bridge the gap between prokaryotes and eukaryotes.</title>
        <authorList>
            <person name="Spang A."/>
            <person name="Saw J.H."/>
            <person name="Jorgensen S.L."/>
            <person name="Zaremba-Niedzwiedzka K."/>
            <person name="Martijn J."/>
            <person name="Lind A.E."/>
            <person name="van Eijk R."/>
            <person name="Schleper C."/>
            <person name="Guy L."/>
            <person name="Ettema T.J."/>
        </authorList>
    </citation>
    <scope>NUCLEOTIDE SEQUENCE</scope>
</reference>
<protein>
    <recommendedName>
        <fullName evidence="2">SIS domain-containing protein</fullName>
    </recommendedName>
</protein>
<dbReference type="GO" id="GO:0016853">
    <property type="term" value="F:isomerase activity"/>
    <property type="evidence" value="ECO:0007669"/>
    <property type="project" value="InterPro"/>
</dbReference>
<comment type="similarity">
    <text evidence="1">Belongs to the SIS family. PHI subfamily.</text>
</comment>
<dbReference type="InterPro" id="IPR017552">
    <property type="entry name" value="PHI/rmpB"/>
</dbReference>
<gene>
    <name evidence="3" type="ORF">LCGC14_0852830</name>
</gene>
<dbReference type="AlphaFoldDB" id="A0A0F9P9R6"/>
<sequence length="200" mass="22277">MKLTKHKTMELKKNNLSIKSATKTIINEVRAVLAEIKEEEFKRFIDAIRSSKNIFVTGQGRSGLVARTFAMRLTHIGFTCHVVGDTTTPNIDKGDMLIACSSSGTTSITCHIAGLARRLSAFIVVITAHPNSELSNYATLTIEIPAREIGQVLQSRCSVQFRSTLFEQACLVYLDAVILTLVRLLNREEVEMQKRHANLE</sequence>
<evidence type="ECO:0000313" key="3">
    <source>
        <dbReference type="EMBL" id="KKN28580.1"/>
    </source>
</evidence>
<dbReference type="PANTHER" id="PTHR43443:SF1">
    <property type="entry name" value="3-HEXULOSE-6-PHOSPHATE ISOMERASE"/>
    <property type="match status" value="1"/>
</dbReference>
<dbReference type="GO" id="GO:0097367">
    <property type="term" value="F:carbohydrate derivative binding"/>
    <property type="evidence" value="ECO:0007669"/>
    <property type="project" value="InterPro"/>
</dbReference>
<evidence type="ECO:0000259" key="2">
    <source>
        <dbReference type="PROSITE" id="PS51464"/>
    </source>
</evidence>
<dbReference type="InterPro" id="IPR046348">
    <property type="entry name" value="SIS_dom_sf"/>
</dbReference>
<organism evidence="3">
    <name type="scientific">marine sediment metagenome</name>
    <dbReference type="NCBI Taxonomy" id="412755"/>
    <lineage>
        <taxon>unclassified sequences</taxon>
        <taxon>metagenomes</taxon>
        <taxon>ecological metagenomes</taxon>
    </lineage>
</organism>
<comment type="caution">
    <text evidence="3">The sequence shown here is derived from an EMBL/GenBank/DDBJ whole genome shotgun (WGS) entry which is preliminary data.</text>
</comment>
<name>A0A0F9P9R6_9ZZZZ</name>
<dbReference type="EMBL" id="LAZR01002550">
    <property type="protein sequence ID" value="KKN28580.1"/>
    <property type="molecule type" value="Genomic_DNA"/>
</dbReference>
<proteinExistence type="inferred from homology"/>
<accession>A0A0F9P9R6</accession>